<evidence type="ECO:0000256" key="2">
    <source>
        <dbReference type="ARBA" id="ARBA00023002"/>
    </source>
</evidence>
<dbReference type="Proteomes" id="UP000223913">
    <property type="component" value="Unassembled WGS sequence"/>
</dbReference>
<dbReference type="PRINTS" id="PR00081">
    <property type="entry name" value="GDHRDH"/>
</dbReference>
<dbReference type="InterPro" id="IPR051122">
    <property type="entry name" value="SDR_DHRS6-like"/>
</dbReference>
<keyword evidence="4" id="KW-1185">Reference proteome</keyword>
<proteinExistence type="inferred from homology"/>
<dbReference type="FunFam" id="3.40.50.720:FF:000084">
    <property type="entry name" value="Short-chain dehydrogenase reductase"/>
    <property type="match status" value="1"/>
</dbReference>
<organism evidence="3 4">
    <name type="scientific">Flavilitoribacter nigricans (strain ATCC 23147 / DSM 23189 / NBRC 102662 / NCIMB 1420 / SS-2)</name>
    <name type="common">Lewinella nigricans</name>
    <dbReference type="NCBI Taxonomy" id="1122177"/>
    <lineage>
        <taxon>Bacteria</taxon>
        <taxon>Pseudomonadati</taxon>
        <taxon>Bacteroidota</taxon>
        <taxon>Saprospiria</taxon>
        <taxon>Saprospirales</taxon>
        <taxon>Lewinellaceae</taxon>
        <taxon>Flavilitoribacter</taxon>
    </lineage>
</organism>
<comment type="caution">
    <text evidence="3">The sequence shown here is derived from an EMBL/GenBank/DDBJ whole genome shotgun (WGS) entry which is preliminary data.</text>
</comment>
<comment type="similarity">
    <text evidence="1">Belongs to the short-chain dehydrogenases/reductases (SDR) family.</text>
</comment>
<dbReference type="PANTHER" id="PTHR43477">
    <property type="entry name" value="DIHYDROANTICAPSIN 7-DEHYDROGENASE"/>
    <property type="match status" value="1"/>
</dbReference>
<evidence type="ECO:0000313" key="3">
    <source>
        <dbReference type="EMBL" id="PHN08648.1"/>
    </source>
</evidence>
<dbReference type="GO" id="GO:0016491">
    <property type="term" value="F:oxidoreductase activity"/>
    <property type="evidence" value="ECO:0007669"/>
    <property type="project" value="UniProtKB-KW"/>
</dbReference>
<dbReference type="PRINTS" id="PR00080">
    <property type="entry name" value="SDRFAMILY"/>
</dbReference>
<dbReference type="PROSITE" id="PS00061">
    <property type="entry name" value="ADH_SHORT"/>
    <property type="match status" value="1"/>
</dbReference>
<gene>
    <name evidence="3" type="ORF">CRP01_01685</name>
</gene>
<dbReference type="SUPFAM" id="SSF51735">
    <property type="entry name" value="NAD(P)-binding Rossmann-fold domains"/>
    <property type="match status" value="1"/>
</dbReference>
<reference evidence="3 4" key="1">
    <citation type="submission" date="2017-10" db="EMBL/GenBank/DDBJ databases">
        <title>The draft genome sequence of Lewinella nigricans NBRC 102662.</title>
        <authorList>
            <person name="Wang K."/>
        </authorList>
    </citation>
    <scope>NUCLEOTIDE SEQUENCE [LARGE SCALE GENOMIC DNA]</scope>
    <source>
        <strain evidence="3 4">NBRC 102662</strain>
    </source>
</reference>
<dbReference type="AlphaFoldDB" id="A0A2D0NJN7"/>
<name>A0A2D0NJN7_FLAN2</name>
<dbReference type="InterPro" id="IPR020904">
    <property type="entry name" value="Sc_DH/Rdtase_CS"/>
</dbReference>
<sequence length="257" mass="27261">MNKHWIQDQVAIVCGGGSGIGRAIVLEAARNGAKVVIADIQETAGRETLELVRQLGATGTFIPTDVTDPPAIAEMARQASELGPIKYLANSAGLQTYGTAETTTEKLWDDTLDVNLKSMFLVCQQLIPKIRENGGGGIVNISSVQGLRCQKNVLAYATSKAAVIGMTRSMGLDHAAEGIYVNCICPGAIDTPLLRYGAAQHGELQTILKEWGDHHPIGRIGQPVEIARTAMFLWSPDSNFIVGQAIVADGGLGSIIL</sequence>
<accession>A0A2D0NJN7</accession>
<dbReference type="InterPro" id="IPR036291">
    <property type="entry name" value="NAD(P)-bd_dom_sf"/>
</dbReference>
<dbReference type="OrthoDB" id="9804104at2"/>
<dbReference type="EMBL" id="PDUD01000001">
    <property type="protein sequence ID" value="PHN08648.1"/>
    <property type="molecule type" value="Genomic_DNA"/>
</dbReference>
<evidence type="ECO:0000313" key="4">
    <source>
        <dbReference type="Proteomes" id="UP000223913"/>
    </source>
</evidence>
<dbReference type="PANTHER" id="PTHR43477:SF1">
    <property type="entry name" value="DIHYDROANTICAPSIN 7-DEHYDROGENASE"/>
    <property type="match status" value="1"/>
</dbReference>
<keyword evidence="2" id="KW-0560">Oxidoreductase</keyword>
<dbReference type="Gene3D" id="3.40.50.720">
    <property type="entry name" value="NAD(P)-binding Rossmann-like Domain"/>
    <property type="match status" value="1"/>
</dbReference>
<dbReference type="RefSeq" id="WP_099148238.1">
    <property type="nucleotide sequence ID" value="NZ_PDUD01000001.1"/>
</dbReference>
<dbReference type="InterPro" id="IPR002347">
    <property type="entry name" value="SDR_fam"/>
</dbReference>
<evidence type="ECO:0000256" key="1">
    <source>
        <dbReference type="ARBA" id="ARBA00006484"/>
    </source>
</evidence>
<protein>
    <submittedName>
        <fullName evidence="3">Short-chain dehydrogenase</fullName>
    </submittedName>
</protein>
<dbReference type="Pfam" id="PF13561">
    <property type="entry name" value="adh_short_C2"/>
    <property type="match status" value="1"/>
</dbReference>
<dbReference type="CDD" id="cd05233">
    <property type="entry name" value="SDR_c"/>
    <property type="match status" value="1"/>
</dbReference>